<evidence type="ECO:0000259" key="2">
    <source>
        <dbReference type="PROSITE" id="PS51053"/>
    </source>
</evidence>
<feature type="compositionally biased region" description="Basic residues" evidence="1">
    <location>
        <begin position="486"/>
        <end position="498"/>
    </location>
</feature>
<dbReference type="InterPro" id="IPR052262">
    <property type="entry name" value="E2F-SERTA_domain_protein"/>
</dbReference>
<feature type="region of interest" description="Disordered" evidence="1">
    <location>
        <begin position="317"/>
        <end position="352"/>
    </location>
</feature>
<feature type="compositionally biased region" description="Pro residues" evidence="1">
    <location>
        <begin position="337"/>
        <end position="350"/>
    </location>
</feature>
<evidence type="ECO:0000256" key="1">
    <source>
        <dbReference type="SAM" id="MobiDB-lite"/>
    </source>
</evidence>
<organism evidence="4">
    <name type="scientific">Zeugodacus cucurbitae</name>
    <name type="common">Melon fruit fly</name>
    <name type="synonym">Bactrocera cucurbitae</name>
    <dbReference type="NCBI Taxonomy" id="28588"/>
    <lineage>
        <taxon>Eukaryota</taxon>
        <taxon>Metazoa</taxon>
        <taxon>Ecdysozoa</taxon>
        <taxon>Arthropoda</taxon>
        <taxon>Hexapoda</taxon>
        <taxon>Insecta</taxon>
        <taxon>Pterygota</taxon>
        <taxon>Neoptera</taxon>
        <taxon>Endopterygota</taxon>
        <taxon>Diptera</taxon>
        <taxon>Brachycera</taxon>
        <taxon>Muscomorpha</taxon>
        <taxon>Tephritoidea</taxon>
        <taxon>Tephritidae</taxon>
        <taxon>Zeugodacus</taxon>
        <taxon>Zeugodacus</taxon>
    </lineage>
</organism>
<feature type="region of interest" description="Disordered" evidence="1">
    <location>
        <begin position="551"/>
        <end position="573"/>
    </location>
</feature>
<dbReference type="GO" id="GO:0005634">
    <property type="term" value="C:nucleus"/>
    <property type="evidence" value="ECO:0007669"/>
    <property type="project" value="TreeGrafter"/>
</dbReference>
<evidence type="ECO:0000313" key="3">
    <source>
        <dbReference type="EMBL" id="JAD02050.1"/>
    </source>
</evidence>
<dbReference type="EMBL" id="GBXI01005020">
    <property type="protein sequence ID" value="JAD09272.1"/>
    <property type="molecule type" value="Transcribed_RNA"/>
</dbReference>
<evidence type="ECO:0000313" key="4">
    <source>
        <dbReference type="EMBL" id="JAD09272.1"/>
    </source>
</evidence>
<dbReference type="EMBL" id="GBXI01012242">
    <property type="protein sequence ID" value="JAD02050.1"/>
    <property type="molecule type" value="Transcribed_RNA"/>
</dbReference>
<dbReference type="PROSITE" id="PS51053">
    <property type="entry name" value="SERTA"/>
    <property type="match status" value="1"/>
</dbReference>
<feature type="compositionally biased region" description="Low complexity" evidence="1">
    <location>
        <begin position="551"/>
        <end position="565"/>
    </location>
</feature>
<feature type="region of interest" description="Disordered" evidence="1">
    <location>
        <begin position="485"/>
        <end position="504"/>
    </location>
</feature>
<proteinExistence type="predicted"/>
<sequence>MCTEVNSAMGLQATAATKRKHEITFDGKDANTYTNSPPPLKTGKWSINNNNYIEAIEEQQLNGNNIKDTNASLRALTNGATESTKSTTNVNNNNGINSNSNSINSNGLHNSISNGKEVTKNAEHTSGTAASNTIALPSMVASLLPMSSEMAATTPLPPTSTTPVPEDSIAKLEEVAAVPCCEPWTNAATEPVDCISKLQAVAMPSDPWGSIATRSTLATTLLSADELDDDDDDFEDDYEEEESIIPTYCPLRYHTFPPPPAANTATHQQQRLGSYAPATHGYGSRPNYYSEPYPQQNCSRTGSPQHMRMAGSNGFTQWQSTSGPTSGGQQFYVPPEAAYPPPQQQTPQPPQQQQTIRCAENGKSYLELGCSSPPPNVNNTPVVPPPPFGNLHVAAANLDARHPLKRCCDGRGTWCNTNKNCYKDLRLKIRNLSMFKLSRFRQVSEQSLYRSVLICNTLKRIDREIETEAKEMHQAAAQAAAAQHQYHQHLHPPHHLQHHLSPQQPPQQLLVPQQPHTMLHQQHQDYAPPVMNCARLSNMDYQVQHQPPTLLQQQPPQHFTQHVPHYQSQQPERLDTPPPYLSGPTQHLQKPVTGGFALNSSVGSINVNNCDSTNGAAAIHPYDHYPFRESQSGRATPFPCQPVMSPAPSSTTPTPATTQTQLHTVSTTMSASNITTAAPMQNISSTAALTSATSSVGTASQVTTAATSVATADNSDSGYADDDSTRSINWSSVLSLSSQSALDPLNNNDLFAILPPALSIASPATATPVPVSAALATNASASDSTTQASAVAISGTFTTVQSTSASSTSASATTTSSSSSSAAYNTCTSSSTATFTTLSTISSATHSLTSSYVSSMSANAAAASASSTWEYGFLDMEFGLGSEFTELVPSCKLNSDELFKSSLTPVVAASRYSSVHDNELEQPAHIMVGS</sequence>
<dbReference type="PANTHER" id="PTHR16277:SF7">
    <property type="entry name" value="RE12330P"/>
    <property type="match status" value="1"/>
</dbReference>
<dbReference type="Pfam" id="PF06031">
    <property type="entry name" value="SERTA"/>
    <property type="match status" value="1"/>
</dbReference>
<name>A0A0A1XE87_ZEUCU</name>
<gene>
    <name evidence="4" type="ORF">g.25696</name>
    <name evidence="3" type="ORF">g.25708</name>
</gene>
<accession>A0A0A1XE87</accession>
<dbReference type="OrthoDB" id="8735401at2759"/>
<dbReference type="PANTHER" id="PTHR16277">
    <property type="entry name" value="CELL DIVISION CYCLE ASSOCIATED PROTEIN 4/SERTA DOMAIN-CONTAINING PROTEIN 2"/>
    <property type="match status" value="1"/>
</dbReference>
<reference evidence="4" key="2">
    <citation type="journal article" date="2015" name="Gigascience">
        <title>Reconstructing a comprehensive transcriptome assembly of a white-pupal translocated strain of the pest fruit fly Bactrocera cucurbitae.</title>
        <authorList>
            <person name="Sim S.B."/>
            <person name="Calla B."/>
            <person name="Hall B."/>
            <person name="DeRego T."/>
            <person name="Geib S.M."/>
        </authorList>
    </citation>
    <scope>NUCLEOTIDE SEQUENCE</scope>
</reference>
<feature type="compositionally biased region" description="Polar residues" evidence="1">
    <location>
        <begin position="317"/>
        <end position="329"/>
    </location>
</feature>
<dbReference type="InterPro" id="IPR009263">
    <property type="entry name" value="SERTA_dom"/>
</dbReference>
<feature type="region of interest" description="Disordered" evidence="1">
    <location>
        <begin position="78"/>
        <end position="114"/>
    </location>
</feature>
<protein>
    <recommendedName>
        <fullName evidence="2">SERTA domain-containing protein</fullName>
    </recommendedName>
</protein>
<dbReference type="AlphaFoldDB" id="A0A0A1XE87"/>
<feature type="domain" description="SERTA" evidence="2">
    <location>
        <begin position="422"/>
        <end position="469"/>
    </location>
</feature>
<reference evidence="4" key="1">
    <citation type="submission" date="2014-11" db="EMBL/GenBank/DDBJ databases">
        <authorList>
            <person name="Geib S."/>
        </authorList>
    </citation>
    <scope>NUCLEOTIDE SEQUENCE</scope>
</reference>
<feature type="compositionally biased region" description="Low complexity" evidence="1">
    <location>
        <begin position="83"/>
        <end position="114"/>
    </location>
</feature>